<evidence type="ECO:0000256" key="2">
    <source>
        <dbReference type="SAM" id="SignalP"/>
    </source>
</evidence>
<dbReference type="EMBL" id="BJCC01000022">
    <property type="protein sequence ID" value="GCF94743.1"/>
    <property type="molecule type" value="Genomic_DNA"/>
</dbReference>
<keyword evidence="6" id="KW-1185">Reference proteome</keyword>
<keyword evidence="1" id="KW-0472">Membrane</keyword>
<feature type="transmembrane region" description="Helical" evidence="1">
    <location>
        <begin position="586"/>
        <end position="608"/>
    </location>
</feature>
<dbReference type="AlphaFoldDB" id="A0A4P5PNJ8"/>
<sequence>MNVRKQKLTIVFAVFSLLLPLLFSIGALQTAHAAEGEQTVTIHKRKYTTMPNEIQNTGDEMDFGGEPLGGATFTAYDVTSTYWTAYDAASGTHAQKEAAGIAAAKAADTTSMTGTVFPATDAAEGIAEKALPVSSGGQNAIYLFKETGIPSGVVQSKSIPFVIGLPSHKADGSLREKVHVYPKNEVKTNTLSFIKYGIEADGTKAVLPDATFILKSVANGKYYNSTSNQFDAEQADAARLTSDGSGIVSVPGLALAPGDYAFYEVDSSVSTAAEQQGTTEIFHYKTNPVVVAHVSTDMAVTYDYYDQSLVKKTGQENAEAYNYKVPIPEKEADDQEVENGQIVTFTIKHPIPDDVAQYTLYQLVDDYDSRLELVSTEQELKDSIQIDGQKETLTSTYASGTNQFTLAFVPSELTAHAGKILTFKVKMRVKTGTDLTLIDNEITFDNNFYDRKDKEEIISYGKLFKKIDSNSRKTLEGAEFVIKDGANFLQLLDGDGQRVAKVTGYASGYEVKWVSSEAEATVLASDKDGKFGVYGLGSKAKDHYTLVETKAPEGYALLGDILFTADNGTAILDVENKTRGFLPSTGGVGTTVLLMVGLAGFAGAMLYFKKTRVTR</sequence>
<dbReference type="Pfam" id="PF16555">
    <property type="entry name" value="GramPos_pilinD1"/>
    <property type="match status" value="1"/>
</dbReference>
<evidence type="ECO:0000313" key="5">
    <source>
        <dbReference type="EMBL" id="GCF94743.1"/>
    </source>
</evidence>
<dbReference type="OrthoDB" id="2193404at2"/>
<evidence type="ECO:0000259" key="4">
    <source>
        <dbReference type="Pfam" id="PF17802"/>
    </source>
</evidence>
<reference evidence="6" key="1">
    <citation type="submission" date="2019-02" db="EMBL/GenBank/DDBJ databases">
        <title>Draft genome sequence of Enterococcus sp. Gos25-1.</title>
        <authorList>
            <person name="Tanaka N."/>
            <person name="Shiwa Y."/>
            <person name="Fujita N."/>
        </authorList>
    </citation>
    <scope>NUCLEOTIDE SEQUENCE [LARGE SCALE GENOMIC DNA]</scope>
    <source>
        <strain evidence="6">Gos25-1</strain>
    </source>
</reference>
<keyword evidence="2" id="KW-0732">Signal</keyword>
<dbReference type="NCBIfam" id="TIGR01167">
    <property type="entry name" value="LPXTG_anchor"/>
    <property type="match status" value="1"/>
</dbReference>
<dbReference type="InterPro" id="IPR041033">
    <property type="entry name" value="SpaA_PFL_dom_1"/>
</dbReference>
<proteinExistence type="predicted"/>
<dbReference type="Gene3D" id="2.60.40.740">
    <property type="match status" value="1"/>
</dbReference>
<feature type="domain" description="SpaA-like prealbumin fold" evidence="4">
    <location>
        <begin position="464"/>
        <end position="577"/>
    </location>
</feature>
<name>A0A4P5PNJ8_9ENTE</name>
<dbReference type="RefSeq" id="WP_146623151.1">
    <property type="nucleotide sequence ID" value="NZ_BJCC01000022.1"/>
</dbReference>
<gene>
    <name evidence="5" type="primary">ebpCfm</name>
    <name evidence="5" type="ORF">NRIC_26340</name>
</gene>
<evidence type="ECO:0000313" key="6">
    <source>
        <dbReference type="Proteomes" id="UP000290567"/>
    </source>
</evidence>
<dbReference type="InterPro" id="IPR032364">
    <property type="entry name" value="GramPos_pilinD1_N"/>
</dbReference>
<keyword evidence="1" id="KW-1133">Transmembrane helix</keyword>
<evidence type="ECO:0000259" key="3">
    <source>
        <dbReference type="Pfam" id="PF16555"/>
    </source>
</evidence>
<dbReference type="InterPro" id="IPR026466">
    <property type="entry name" value="Fim_isopep_form_D2_dom"/>
</dbReference>
<dbReference type="Pfam" id="PF17802">
    <property type="entry name" value="SpaA"/>
    <property type="match status" value="1"/>
</dbReference>
<evidence type="ECO:0000256" key="1">
    <source>
        <dbReference type="SAM" id="Phobius"/>
    </source>
</evidence>
<accession>A0A4P5PNJ8</accession>
<dbReference type="Gene3D" id="2.60.40.10">
    <property type="entry name" value="Immunoglobulins"/>
    <property type="match status" value="3"/>
</dbReference>
<comment type="caution">
    <text evidence="5">The sequence shown here is derived from an EMBL/GenBank/DDBJ whole genome shotgun (WGS) entry which is preliminary data.</text>
</comment>
<feature type="signal peptide" evidence="2">
    <location>
        <begin position="1"/>
        <end position="33"/>
    </location>
</feature>
<dbReference type="NCBIfam" id="TIGR04226">
    <property type="entry name" value="RrgB_K2N_iso_D2"/>
    <property type="match status" value="1"/>
</dbReference>
<dbReference type="InterPro" id="IPR013783">
    <property type="entry name" value="Ig-like_fold"/>
</dbReference>
<keyword evidence="1" id="KW-0812">Transmembrane</keyword>
<organism evidence="5 6">
    <name type="scientific">Enterococcus florum</name>
    <dbReference type="NCBI Taxonomy" id="2480627"/>
    <lineage>
        <taxon>Bacteria</taxon>
        <taxon>Bacillati</taxon>
        <taxon>Bacillota</taxon>
        <taxon>Bacilli</taxon>
        <taxon>Lactobacillales</taxon>
        <taxon>Enterococcaceae</taxon>
        <taxon>Enterococcus</taxon>
    </lineage>
</organism>
<protein>
    <submittedName>
        <fullName evidence="5">Cell wall surface anchor protein</fullName>
    </submittedName>
</protein>
<dbReference type="Proteomes" id="UP000290567">
    <property type="component" value="Unassembled WGS sequence"/>
</dbReference>
<feature type="domain" description="Gram-positive pilin subunit D1 N-terminal" evidence="3">
    <location>
        <begin position="37"/>
        <end position="185"/>
    </location>
</feature>
<feature type="chain" id="PRO_5020562632" evidence="2">
    <location>
        <begin position="34"/>
        <end position="615"/>
    </location>
</feature>